<dbReference type="InterPro" id="IPR042333">
    <property type="entry name" value="LRAD2/Mig-13-like"/>
</dbReference>
<feature type="signal peptide" evidence="5">
    <location>
        <begin position="1"/>
        <end position="23"/>
    </location>
</feature>
<feature type="compositionally biased region" description="Polar residues" evidence="3">
    <location>
        <begin position="277"/>
        <end position="287"/>
    </location>
</feature>
<dbReference type="PANTHER" id="PTHR24652">
    <property type="entry name" value="LOW-DENSITY LIPOPROTEIN RECEPTOR CLASS A DOMAIN-CONTAINING PROTEIN 2"/>
    <property type="match status" value="1"/>
</dbReference>
<dbReference type="SMART" id="SM00192">
    <property type="entry name" value="LDLa"/>
    <property type="match status" value="1"/>
</dbReference>
<evidence type="ECO:0000313" key="7">
    <source>
        <dbReference type="Proteomes" id="UP001374579"/>
    </source>
</evidence>
<protein>
    <recommendedName>
        <fullName evidence="8">CUB domain-containing protein</fullName>
    </recommendedName>
</protein>
<evidence type="ECO:0000256" key="3">
    <source>
        <dbReference type="SAM" id="MobiDB-lite"/>
    </source>
</evidence>
<evidence type="ECO:0000256" key="1">
    <source>
        <dbReference type="ARBA" id="ARBA00023157"/>
    </source>
</evidence>
<evidence type="ECO:0000256" key="4">
    <source>
        <dbReference type="SAM" id="Phobius"/>
    </source>
</evidence>
<keyword evidence="4" id="KW-0812">Transmembrane</keyword>
<accession>A0AAN9C0P1</accession>
<keyword evidence="4" id="KW-0472">Membrane</keyword>
<name>A0AAN9C0P1_9CAEN</name>
<dbReference type="EMBL" id="JBAMIC010000001">
    <property type="protein sequence ID" value="KAK7115167.1"/>
    <property type="molecule type" value="Genomic_DNA"/>
</dbReference>
<evidence type="ECO:0000313" key="6">
    <source>
        <dbReference type="EMBL" id="KAK7115167.1"/>
    </source>
</evidence>
<keyword evidence="1 2" id="KW-1015">Disulfide bond</keyword>
<dbReference type="PROSITE" id="PS50068">
    <property type="entry name" value="LDLRA_2"/>
    <property type="match status" value="1"/>
</dbReference>
<gene>
    <name evidence="6" type="ORF">V1264_001094</name>
</gene>
<reference evidence="6 7" key="1">
    <citation type="submission" date="2024-02" db="EMBL/GenBank/DDBJ databases">
        <title>Chromosome-scale genome assembly of the rough periwinkle Littorina saxatilis.</title>
        <authorList>
            <person name="De Jode A."/>
            <person name="Faria R."/>
            <person name="Formenti G."/>
            <person name="Sims Y."/>
            <person name="Smith T.P."/>
            <person name="Tracey A."/>
            <person name="Wood J.M.D."/>
            <person name="Zagrodzka Z.B."/>
            <person name="Johannesson K."/>
            <person name="Butlin R.K."/>
            <person name="Leder E.H."/>
        </authorList>
    </citation>
    <scope>NUCLEOTIDE SEQUENCE [LARGE SCALE GENOMIC DNA]</scope>
    <source>
        <strain evidence="6">Snail1</strain>
        <tissue evidence="6">Muscle</tissue>
    </source>
</reference>
<keyword evidence="7" id="KW-1185">Reference proteome</keyword>
<keyword evidence="4" id="KW-1133">Transmembrane helix</keyword>
<dbReference type="InterPro" id="IPR002172">
    <property type="entry name" value="LDrepeatLR_classA_rpt"/>
</dbReference>
<dbReference type="Pfam" id="PF00057">
    <property type="entry name" value="Ldl_recept_a"/>
    <property type="match status" value="1"/>
</dbReference>
<dbReference type="Gene3D" id="4.10.400.10">
    <property type="entry name" value="Low-density Lipoprotein Receptor"/>
    <property type="match status" value="1"/>
</dbReference>
<dbReference type="Proteomes" id="UP001374579">
    <property type="component" value="Unassembled WGS sequence"/>
</dbReference>
<evidence type="ECO:0000256" key="5">
    <source>
        <dbReference type="SAM" id="SignalP"/>
    </source>
</evidence>
<comment type="caution">
    <text evidence="6">The sequence shown here is derived from an EMBL/GenBank/DDBJ whole genome shotgun (WGS) entry which is preliminary data.</text>
</comment>
<dbReference type="PROSITE" id="PS01209">
    <property type="entry name" value="LDLRA_1"/>
    <property type="match status" value="1"/>
</dbReference>
<evidence type="ECO:0008006" key="8">
    <source>
        <dbReference type="Google" id="ProtNLM"/>
    </source>
</evidence>
<sequence>MWLQTAIPSVVFMLFFIVRGFLADVAVDDYCDKEIHVTDAEILTVSNWTSVRMRGTCRVNVTTSQHPVNSQLLFSILDLHTLEAGLPVTWDADTQLIGGEQFCPVFRLDITYAETGAMITPEDGLCESHVPSHHFVCNDVRAALSLTYNMTLNVTSQDSPRLRILVVRFHKNPCDAGTEFECDNARCVSSSLKCNGDDDCGDDSDETDGCLLSTTVIIVIATVTGVLVVSVVAVAVVVYRRTGSRKTYWGEARLIAGASTINEDDSDTQVKRRHSRQNNQSYGATSE</sequence>
<dbReference type="SUPFAM" id="SSF57424">
    <property type="entry name" value="LDL receptor-like module"/>
    <property type="match status" value="1"/>
</dbReference>
<feature type="disulfide bond" evidence="2">
    <location>
        <begin position="182"/>
        <end position="200"/>
    </location>
</feature>
<comment type="caution">
    <text evidence="2">Lacks conserved residue(s) required for the propagation of feature annotation.</text>
</comment>
<dbReference type="PANTHER" id="PTHR24652:SF69">
    <property type="entry name" value="CUB DOMAIN-CONTAINING PROTEIN"/>
    <property type="match status" value="1"/>
</dbReference>
<feature type="chain" id="PRO_5043036029" description="CUB domain-containing protein" evidence="5">
    <location>
        <begin position="24"/>
        <end position="287"/>
    </location>
</feature>
<keyword evidence="5" id="KW-0732">Signal</keyword>
<proteinExistence type="predicted"/>
<dbReference type="AlphaFoldDB" id="A0AAN9C0P1"/>
<dbReference type="InterPro" id="IPR036055">
    <property type="entry name" value="LDL_receptor-like_sf"/>
</dbReference>
<evidence type="ECO:0000256" key="2">
    <source>
        <dbReference type="PROSITE-ProRule" id="PRU00124"/>
    </source>
</evidence>
<feature type="transmembrane region" description="Helical" evidence="4">
    <location>
        <begin position="216"/>
        <end position="239"/>
    </location>
</feature>
<feature type="region of interest" description="Disordered" evidence="3">
    <location>
        <begin position="264"/>
        <end position="287"/>
    </location>
</feature>
<organism evidence="6 7">
    <name type="scientific">Littorina saxatilis</name>
    <dbReference type="NCBI Taxonomy" id="31220"/>
    <lineage>
        <taxon>Eukaryota</taxon>
        <taxon>Metazoa</taxon>
        <taxon>Spiralia</taxon>
        <taxon>Lophotrochozoa</taxon>
        <taxon>Mollusca</taxon>
        <taxon>Gastropoda</taxon>
        <taxon>Caenogastropoda</taxon>
        <taxon>Littorinimorpha</taxon>
        <taxon>Littorinoidea</taxon>
        <taxon>Littorinidae</taxon>
        <taxon>Littorina</taxon>
    </lineage>
</organism>
<dbReference type="InterPro" id="IPR023415">
    <property type="entry name" value="LDLR_class-A_CS"/>
</dbReference>